<name>A0ABN1NNN9_9ACTN</name>
<dbReference type="PANTHER" id="PTHR30168:SF0">
    <property type="entry name" value="INNER MEMBRANE PROTEIN"/>
    <property type="match status" value="1"/>
</dbReference>
<proteinExistence type="predicted"/>
<keyword evidence="5" id="KW-0732">Signal</keyword>
<evidence type="ECO:0000256" key="2">
    <source>
        <dbReference type="ARBA" id="ARBA00022692"/>
    </source>
</evidence>
<comment type="subcellular location">
    <subcellularLocation>
        <location evidence="1">Membrane</location>
        <topology evidence="1">Single-pass membrane protein</topology>
    </subcellularLocation>
</comment>
<evidence type="ECO:0000256" key="4">
    <source>
        <dbReference type="ARBA" id="ARBA00023136"/>
    </source>
</evidence>
<evidence type="ECO:0000313" key="6">
    <source>
        <dbReference type="EMBL" id="GAA0912483.1"/>
    </source>
</evidence>
<evidence type="ECO:0000256" key="1">
    <source>
        <dbReference type="ARBA" id="ARBA00004167"/>
    </source>
</evidence>
<keyword evidence="4" id="KW-0472">Membrane</keyword>
<keyword evidence="3" id="KW-1133">Transmembrane helix</keyword>
<protein>
    <recommendedName>
        <fullName evidence="8">Metalloprotease</fullName>
    </recommendedName>
</protein>
<reference evidence="6 7" key="1">
    <citation type="journal article" date="2019" name="Int. J. Syst. Evol. Microbiol.">
        <title>The Global Catalogue of Microorganisms (GCM) 10K type strain sequencing project: providing services to taxonomists for standard genome sequencing and annotation.</title>
        <authorList>
            <consortium name="The Broad Institute Genomics Platform"/>
            <consortium name="The Broad Institute Genome Sequencing Center for Infectious Disease"/>
            <person name="Wu L."/>
            <person name="Ma J."/>
        </authorList>
    </citation>
    <scope>NUCLEOTIDE SEQUENCE [LARGE SCALE GENOMIC DNA]</scope>
    <source>
        <strain evidence="6 7">JCM 11136</strain>
    </source>
</reference>
<sequence>MSTAVLTAFVIIPFASTPAAAYPVKGEELTANSLYDTGPVEATSCREPSVRPFDIARAKAYVRAVHACTDRMWRKHFKAAGLPYSSPKVTFITRKNARFCGEKWDAVGVYCAKTRTYAVSLLRDTMTEPDDLYLMNVIAHEFGHHVQELTGLADAYVEEPYRHKKEMLEQNRRHELQAECLSGVVIGGLWDSLDRSSADWRDLLAIAADSGDDATSDRTHGADRNVRYWLGRGFRAASPEACNTWTAPSSRVA</sequence>
<dbReference type="Proteomes" id="UP001501578">
    <property type="component" value="Unassembled WGS sequence"/>
</dbReference>
<evidence type="ECO:0000313" key="7">
    <source>
        <dbReference type="Proteomes" id="UP001501578"/>
    </source>
</evidence>
<feature type="chain" id="PRO_5047199545" description="Metalloprotease" evidence="5">
    <location>
        <begin position="22"/>
        <end position="253"/>
    </location>
</feature>
<feature type="signal peptide" evidence="5">
    <location>
        <begin position="1"/>
        <end position="21"/>
    </location>
</feature>
<evidence type="ECO:0000256" key="5">
    <source>
        <dbReference type="SAM" id="SignalP"/>
    </source>
</evidence>
<comment type="caution">
    <text evidence="6">The sequence shown here is derived from an EMBL/GenBank/DDBJ whole genome shotgun (WGS) entry which is preliminary data.</text>
</comment>
<organism evidence="6 7">
    <name type="scientific">Nonomuraea longicatena</name>
    <dbReference type="NCBI Taxonomy" id="83682"/>
    <lineage>
        <taxon>Bacteria</taxon>
        <taxon>Bacillati</taxon>
        <taxon>Actinomycetota</taxon>
        <taxon>Actinomycetes</taxon>
        <taxon>Streptosporangiales</taxon>
        <taxon>Streptosporangiaceae</taxon>
        <taxon>Nonomuraea</taxon>
    </lineage>
</organism>
<keyword evidence="2" id="KW-0812">Transmembrane</keyword>
<dbReference type="PANTHER" id="PTHR30168">
    <property type="entry name" value="PUTATIVE MEMBRANE PROTEIN YPFJ"/>
    <property type="match status" value="1"/>
</dbReference>
<accession>A0ABN1NNN9</accession>
<keyword evidence="7" id="KW-1185">Reference proteome</keyword>
<dbReference type="RefSeq" id="WP_343947828.1">
    <property type="nucleotide sequence ID" value="NZ_BAAAHQ010000001.1"/>
</dbReference>
<gene>
    <name evidence="6" type="ORF">GCM10009560_03250</name>
</gene>
<dbReference type="InterPro" id="IPR007343">
    <property type="entry name" value="Uncharacterised_pept_Zn_put"/>
</dbReference>
<evidence type="ECO:0008006" key="8">
    <source>
        <dbReference type="Google" id="ProtNLM"/>
    </source>
</evidence>
<dbReference type="Pfam" id="PF04228">
    <property type="entry name" value="Zn_peptidase"/>
    <property type="match status" value="1"/>
</dbReference>
<evidence type="ECO:0000256" key="3">
    <source>
        <dbReference type="ARBA" id="ARBA00022989"/>
    </source>
</evidence>
<dbReference type="EMBL" id="BAAAHQ010000001">
    <property type="protein sequence ID" value="GAA0912483.1"/>
    <property type="molecule type" value="Genomic_DNA"/>
</dbReference>